<feature type="non-terminal residue" evidence="6">
    <location>
        <position position="1"/>
    </location>
</feature>
<dbReference type="PROSITE" id="PS50865">
    <property type="entry name" value="ZF_MYND_2"/>
    <property type="match status" value="1"/>
</dbReference>
<gene>
    <name evidence="6" type="ORF">RDB_LOCUS172682</name>
</gene>
<keyword evidence="1" id="KW-0479">Metal-binding</keyword>
<evidence type="ECO:0000256" key="3">
    <source>
        <dbReference type="ARBA" id="ARBA00022833"/>
    </source>
</evidence>
<evidence type="ECO:0000256" key="1">
    <source>
        <dbReference type="ARBA" id="ARBA00022723"/>
    </source>
</evidence>
<proteinExistence type="predicted"/>
<name>A0A8H3DSH2_9AGAM</name>
<dbReference type="Proteomes" id="UP000663831">
    <property type="component" value="Unassembled WGS sequence"/>
</dbReference>
<sequence>SEITDHIVEGDLVDLILRTMLTLPHYDATNPGSTEAKLFDCAVVLFIELHKLAPHIDLFLRFYDSGIFGDWAKCVLHFFRPRTACMAQEVSRYFPIEQVCGQIVTGVLDAIAGSEWQELLRDLLGSCDNPRCPMPFNATFTCSECMDMVYCSEECLVMDWLYVWQSPHRRVCKYQAQQPPNIRKRYHHIIEMPEGVRMGISKANDAAPR</sequence>
<dbReference type="GO" id="GO:0008270">
    <property type="term" value="F:zinc ion binding"/>
    <property type="evidence" value="ECO:0007669"/>
    <property type="project" value="UniProtKB-KW"/>
</dbReference>
<evidence type="ECO:0000259" key="5">
    <source>
        <dbReference type="PROSITE" id="PS50865"/>
    </source>
</evidence>
<dbReference type="Gene3D" id="6.10.140.2220">
    <property type="match status" value="1"/>
</dbReference>
<accession>A0A8H3DSH2</accession>
<evidence type="ECO:0000256" key="4">
    <source>
        <dbReference type="PROSITE-ProRule" id="PRU00134"/>
    </source>
</evidence>
<dbReference type="InterPro" id="IPR002893">
    <property type="entry name" value="Znf_MYND"/>
</dbReference>
<reference evidence="6" key="1">
    <citation type="submission" date="2021-01" db="EMBL/GenBank/DDBJ databases">
        <authorList>
            <person name="Kaushik A."/>
        </authorList>
    </citation>
    <scope>NUCLEOTIDE SEQUENCE</scope>
    <source>
        <strain evidence="6">AG3-1AP</strain>
    </source>
</reference>
<organism evidence="6 7">
    <name type="scientific">Rhizoctonia solani</name>
    <dbReference type="NCBI Taxonomy" id="456999"/>
    <lineage>
        <taxon>Eukaryota</taxon>
        <taxon>Fungi</taxon>
        <taxon>Dikarya</taxon>
        <taxon>Basidiomycota</taxon>
        <taxon>Agaricomycotina</taxon>
        <taxon>Agaricomycetes</taxon>
        <taxon>Cantharellales</taxon>
        <taxon>Ceratobasidiaceae</taxon>
        <taxon>Rhizoctonia</taxon>
    </lineage>
</organism>
<comment type="caution">
    <text evidence="6">The sequence shown here is derived from an EMBL/GenBank/DDBJ whole genome shotgun (WGS) entry which is preliminary data.</text>
</comment>
<dbReference type="AlphaFoldDB" id="A0A8H3DSH2"/>
<evidence type="ECO:0000256" key="2">
    <source>
        <dbReference type="ARBA" id="ARBA00022771"/>
    </source>
</evidence>
<evidence type="ECO:0000313" key="6">
    <source>
        <dbReference type="EMBL" id="CAE6539706.1"/>
    </source>
</evidence>
<keyword evidence="3" id="KW-0862">Zinc</keyword>
<dbReference type="Pfam" id="PF01753">
    <property type="entry name" value="zf-MYND"/>
    <property type="match status" value="1"/>
</dbReference>
<dbReference type="SUPFAM" id="SSF144232">
    <property type="entry name" value="HIT/MYND zinc finger-like"/>
    <property type="match status" value="1"/>
</dbReference>
<evidence type="ECO:0000313" key="7">
    <source>
        <dbReference type="Proteomes" id="UP000663831"/>
    </source>
</evidence>
<keyword evidence="2 4" id="KW-0863">Zinc-finger</keyword>
<feature type="domain" description="MYND-type" evidence="5">
    <location>
        <begin position="124"/>
        <end position="172"/>
    </location>
</feature>
<protein>
    <recommendedName>
        <fullName evidence="5">MYND-type domain-containing protein</fullName>
    </recommendedName>
</protein>
<dbReference type="EMBL" id="CAJMWV010009669">
    <property type="protein sequence ID" value="CAE6539706.1"/>
    <property type="molecule type" value="Genomic_DNA"/>
</dbReference>